<keyword evidence="3" id="KW-1185">Reference proteome</keyword>
<dbReference type="PANTHER" id="PTHR21497:SF39">
    <property type="entry name" value="E3 UBIQUITIN-PROTEIN LIGASE UBR3"/>
    <property type="match status" value="1"/>
</dbReference>
<dbReference type="GeneTree" id="ENSGT00950000183075"/>
<keyword evidence="1" id="KW-0808">Transferase</keyword>
<dbReference type="GO" id="GO:0000151">
    <property type="term" value="C:ubiquitin ligase complex"/>
    <property type="evidence" value="ECO:0007669"/>
    <property type="project" value="TreeGrafter"/>
</dbReference>
<comment type="catalytic activity">
    <reaction evidence="1">
        <text>S-ubiquitinyl-[E2 ubiquitin-conjugating enzyme]-L-cysteine + [acceptor protein]-L-lysine = [E2 ubiquitin-conjugating enzyme]-L-cysteine + N(6)-ubiquitinyl-[acceptor protein]-L-lysine.</text>
        <dbReference type="EC" id="2.3.2.27"/>
    </reaction>
</comment>
<dbReference type="Proteomes" id="UP000028760">
    <property type="component" value="Unassembled WGS sequence"/>
</dbReference>
<dbReference type="Ensembl" id="ENSPFOT00000010581.2">
    <property type="protein sequence ID" value="ENSPFOP00000010566.2"/>
    <property type="gene ID" value="ENSPFOG00000010577.2"/>
</dbReference>
<keyword evidence="1" id="KW-0479">Metal-binding</keyword>
<dbReference type="InterPro" id="IPR039164">
    <property type="entry name" value="UBR1-like"/>
</dbReference>
<evidence type="ECO:0000313" key="3">
    <source>
        <dbReference type="Proteomes" id="UP000028760"/>
    </source>
</evidence>
<dbReference type="PANTHER" id="PTHR21497">
    <property type="entry name" value="UBIQUITIN LIGASE E3 ALPHA-RELATED"/>
    <property type="match status" value="1"/>
</dbReference>
<dbReference type="GO" id="GO:0005737">
    <property type="term" value="C:cytoplasm"/>
    <property type="evidence" value="ECO:0007669"/>
    <property type="project" value="TreeGrafter"/>
</dbReference>
<evidence type="ECO:0000256" key="1">
    <source>
        <dbReference type="RuleBase" id="RU366018"/>
    </source>
</evidence>
<keyword evidence="1" id="KW-0833">Ubl conjugation pathway</keyword>
<proteinExistence type="inferred from homology"/>
<comment type="pathway">
    <text evidence="1">Protein modification; protein ubiquitination.</text>
</comment>
<reference evidence="2" key="3">
    <citation type="submission" date="2025-09" db="UniProtKB">
        <authorList>
            <consortium name="Ensembl"/>
        </authorList>
    </citation>
    <scope>IDENTIFICATION</scope>
</reference>
<comment type="similarity">
    <text evidence="1">Belongs to the E3 ubiquitin-protein ligase UBR1-like family.</text>
</comment>
<keyword evidence="1" id="KW-0862">Zinc</keyword>
<dbReference type="GO" id="GO:0016567">
    <property type="term" value="P:protein ubiquitination"/>
    <property type="evidence" value="ECO:0007669"/>
    <property type="project" value="UniProtKB-UniRule"/>
</dbReference>
<organism evidence="2 3">
    <name type="scientific">Poecilia formosa</name>
    <name type="common">Amazon molly</name>
    <name type="synonym">Limia formosa</name>
    <dbReference type="NCBI Taxonomy" id="48698"/>
    <lineage>
        <taxon>Eukaryota</taxon>
        <taxon>Metazoa</taxon>
        <taxon>Chordata</taxon>
        <taxon>Craniata</taxon>
        <taxon>Vertebrata</taxon>
        <taxon>Euteleostomi</taxon>
        <taxon>Actinopterygii</taxon>
        <taxon>Neopterygii</taxon>
        <taxon>Teleostei</taxon>
        <taxon>Neoteleostei</taxon>
        <taxon>Acanthomorphata</taxon>
        <taxon>Ovalentaria</taxon>
        <taxon>Atherinomorphae</taxon>
        <taxon>Cyprinodontiformes</taxon>
        <taxon>Poeciliidae</taxon>
        <taxon>Poeciliinae</taxon>
        <taxon>Poecilia</taxon>
    </lineage>
</organism>
<dbReference type="OMA" id="TENQSIM"/>
<reference evidence="3" key="1">
    <citation type="submission" date="2013-10" db="EMBL/GenBank/DDBJ databases">
        <authorList>
            <person name="Schartl M."/>
            <person name="Warren W."/>
        </authorList>
    </citation>
    <scope>NUCLEOTIDE SEQUENCE [LARGE SCALE GENOMIC DNA]</scope>
    <source>
        <strain evidence="3">female</strain>
    </source>
</reference>
<sequence>FCRRHRLRTGENVPSIPRDLLLMSEMVLPRFILCIIQYLRDGYIEPDTSAERDLQKVLQQLEPQITFLEELTKMGGAMRTVLTKILTNQQTYKELSMGKEDNLYAKKNYDKYLSALKNSDLVSVEEKNQSAAADIAVGAEGGAGAMVLLGTVIFIYSEDQDGGQSVGQRKRVKLSSSTKDPYIIDSLKHKCFLEELLFWTIKFEFPQKMVTFLLNMLPDQDYKITFTKTFVQHYAFIMKTLMKSHESDTMSNRIVHISVQLFSNEELARHMTEECQLLDIMVTVLLYMMESCLIKSELQ</sequence>
<name>A0A087XXR3_POEFO</name>
<dbReference type="GO" id="GO:0061630">
    <property type="term" value="F:ubiquitin protein ligase activity"/>
    <property type="evidence" value="ECO:0007669"/>
    <property type="project" value="UniProtKB-UniRule"/>
</dbReference>
<dbReference type="AlphaFoldDB" id="A0A087XXR3"/>
<reference evidence="2" key="2">
    <citation type="submission" date="2025-08" db="UniProtKB">
        <authorList>
            <consortium name="Ensembl"/>
        </authorList>
    </citation>
    <scope>IDENTIFICATION</scope>
</reference>
<protein>
    <recommendedName>
        <fullName evidence="1">E3 ubiquitin-protein ligase</fullName>
        <ecNumber evidence="1">2.3.2.27</ecNumber>
    </recommendedName>
</protein>
<dbReference type="eggNOG" id="KOG1139">
    <property type="taxonomic scope" value="Eukaryota"/>
</dbReference>
<dbReference type="GO" id="GO:0008270">
    <property type="term" value="F:zinc ion binding"/>
    <property type="evidence" value="ECO:0007669"/>
    <property type="project" value="UniProtKB-UniRule"/>
</dbReference>
<evidence type="ECO:0000313" key="2">
    <source>
        <dbReference type="Ensembl" id="ENSPFOP00000010566.2"/>
    </source>
</evidence>
<keyword evidence="1" id="KW-0863">Zinc-finger</keyword>
<comment type="function">
    <text evidence="1">Ubiquitin ligase protein which is a component of the N-end rule pathway. Recognizes and binds to proteins bearing specific N-terminal residues that are destabilizing according to the N-end rule, leading to their ubiquitination and subsequent degradation.</text>
</comment>
<dbReference type="EMBL" id="AYCK01002184">
    <property type="status" value="NOT_ANNOTATED_CDS"/>
    <property type="molecule type" value="Genomic_DNA"/>
</dbReference>
<dbReference type="STRING" id="48698.ENSPFOP00000010566"/>
<dbReference type="GO" id="GO:0071596">
    <property type="term" value="P:ubiquitin-dependent protein catabolic process via the N-end rule pathway"/>
    <property type="evidence" value="ECO:0007669"/>
    <property type="project" value="UniProtKB-UniRule"/>
</dbReference>
<dbReference type="UniPathway" id="UPA00143"/>
<accession>A0A087XXR3</accession>
<dbReference type="EC" id="2.3.2.27" evidence="1"/>